<proteinExistence type="predicted"/>
<keyword evidence="2" id="KW-0175">Coiled coil</keyword>
<evidence type="ECO:0000256" key="3">
    <source>
        <dbReference type="PROSITE-ProRule" id="PRU00042"/>
    </source>
</evidence>
<feature type="compositionally biased region" description="Polar residues" evidence="4">
    <location>
        <begin position="1158"/>
        <end position="1175"/>
    </location>
</feature>
<dbReference type="Proteomes" id="UP000008909">
    <property type="component" value="Unassembled WGS sequence"/>
</dbReference>
<dbReference type="EMBL" id="DF142989">
    <property type="protein sequence ID" value="GAA49838.1"/>
    <property type="molecule type" value="Genomic_DNA"/>
</dbReference>
<protein>
    <submittedName>
        <fullName evidence="7">Neurabin-1</fullName>
    </submittedName>
</protein>
<evidence type="ECO:0000256" key="2">
    <source>
        <dbReference type="ARBA" id="ARBA00023054"/>
    </source>
</evidence>
<dbReference type="GO" id="GO:0007015">
    <property type="term" value="P:actin filament organization"/>
    <property type="evidence" value="ECO:0007669"/>
    <property type="project" value="TreeGrafter"/>
</dbReference>
<dbReference type="SMART" id="SM00228">
    <property type="entry name" value="PDZ"/>
    <property type="match status" value="1"/>
</dbReference>
<dbReference type="Pfam" id="PF00595">
    <property type="entry name" value="PDZ"/>
    <property type="match status" value="1"/>
</dbReference>
<evidence type="ECO:0000259" key="5">
    <source>
        <dbReference type="PROSITE" id="PS50106"/>
    </source>
</evidence>
<reference key="2">
    <citation type="submission" date="2011-10" db="EMBL/GenBank/DDBJ databases">
        <title>The genome and transcriptome sequence of Clonorchis sinensis provide insights into the carcinogenic liver fluke.</title>
        <authorList>
            <person name="Wang X."/>
            <person name="Huang Y."/>
            <person name="Chen W."/>
            <person name="Liu H."/>
            <person name="Guo L."/>
            <person name="Chen Y."/>
            <person name="Luo F."/>
            <person name="Zhou W."/>
            <person name="Sun J."/>
            <person name="Mao Q."/>
            <person name="Liang P."/>
            <person name="Zhou C."/>
            <person name="Tian Y."/>
            <person name="Men J."/>
            <person name="Lv X."/>
            <person name="Huang L."/>
            <person name="Zhou J."/>
            <person name="Hu Y."/>
            <person name="Li R."/>
            <person name="Zhang F."/>
            <person name="Lei H."/>
            <person name="Li X."/>
            <person name="Hu X."/>
            <person name="Liang C."/>
            <person name="Xu J."/>
            <person name="Wu Z."/>
            <person name="Yu X."/>
        </authorList>
    </citation>
    <scope>NUCLEOTIDE SEQUENCE</scope>
    <source>
        <strain>Henan</strain>
    </source>
</reference>
<gene>
    <name evidence="7" type="ORF">CLF_103665</name>
</gene>
<dbReference type="GO" id="GO:0031175">
    <property type="term" value="P:neuron projection development"/>
    <property type="evidence" value="ECO:0007669"/>
    <property type="project" value="TreeGrafter"/>
</dbReference>
<name>G7YA54_CLOSI</name>
<keyword evidence="3" id="KW-0863">Zinc-finger</keyword>
<evidence type="ECO:0000256" key="4">
    <source>
        <dbReference type="SAM" id="MobiDB-lite"/>
    </source>
</evidence>
<dbReference type="InterPro" id="IPR001478">
    <property type="entry name" value="PDZ"/>
</dbReference>
<dbReference type="InterPro" id="IPR036034">
    <property type="entry name" value="PDZ_sf"/>
</dbReference>
<evidence type="ECO:0000313" key="7">
    <source>
        <dbReference type="EMBL" id="GAA49838.1"/>
    </source>
</evidence>
<dbReference type="InterPro" id="IPR043446">
    <property type="entry name" value="Neurabin-like"/>
</dbReference>
<dbReference type="GO" id="GO:0008270">
    <property type="term" value="F:zinc ion binding"/>
    <property type="evidence" value="ECO:0007669"/>
    <property type="project" value="UniProtKB-KW"/>
</dbReference>
<feature type="domain" description="PDZ" evidence="5">
    <location>
        <begin position="1"/>
        <end position="82"/>
    </location>
</feature>
<evidence type="ECO:0000313" key="8">
    <source>
        <dbReference type="Proteomes" id="UP000008909"/>
    </source>
</evidence>
<feature type="region of interest" description="Disordered" evidence="4">
    <location>
        <begin position="1158"/>
        <end position="1201"/>
    </location>
</feature>
<dbReference type="SUPFAM" id="SSF50156">
    <property type="entry name" value="PDZ domain-like"/>
    <property type="match status" value="1"/>
</dbReference>
<organism evidence="7 8">
    <name type="scientific">Clonorchis sinensis</name>
    <name type="common">Chinese liver fluke</name>
    <dbReference type="NCBI Taxonomy" id="79923"/>
    <lineage>
        <taxon>Eukaryota</taxon>
        <taxon>Metazoa</taxon>
        <taxon>Spiralia</taxon>
        <taxon>Lophotrochozoa</taxon>
        <taxon>Platyhelminthes</taxon>
        <taxon>Trematoda</taxon>
        <taxon>Digenea</taxon>
        <taxon>Opisthorchiida</taxon>
        <taxon>Opisthorchiata</taxon>
        <taxon>Opisthorchiidae</taxon>
        <taxon>Clonorchis</taxon>
    </lineage>
</organism>
<keyword evidence="3" id="KW-0479">Metal-binding</keyword>
<keyword evidence="3" id="KW-0862">Zinc</keyword>
<feature type="region of interest" description="Disordered" evidence="4">
    <location>
        <begin position="1120"/>
        <end position="1146"/>
    </location>
</feature>
<dbReference type="GO" id="GO:0014069">
    <property type="term" value="C:postsynaptic density"/>
    <property type="evidence" value="ECO:0007669"/>
    <property type="project" value="TreeGrafter"/>
</dbReference>
<dbReference type="InterPro" id="IPR013087">
    <property type="entry name" value="Znf_C2H2_type"/>
</dbReference>
<dbReference type="GO" id="GO:0019722">
    <property type="term" value="P:calcium-mediated signaling"/>
    <property type="evidence" value="ECO:0007669"/>
    <property type="project" value="TreeGrafter"/>
</dbReference>
<dbReference type="PANTHER" id="PTHR16154">
    <property type="entry name" value="NEURABIN"/>
    <property type="match status" value="1"/>
</dbReference>
<keyword evidence="8" id="KW-1185">Reference proteome</keyword>
<dbReference type="GO" id="GO:0015629">
    <property type="term" value="C:actin cytoskeleton"/>
    <property type="evidence" value="ECO:0007669"/>
    <property type="project" value="TreeGrafter"/>
</dbReference>
<feature type="domain" description="C2H2-type" evidence="6">
    <location>
        <begin position="1061"/>
        <end position="1089"/>
    </location>
</feature>
<dbReference type="GO" id="GO:0005737">
    <property type="term" value="C:cytoplasm"/>
    <property type="evidence" value="ECO:0007669"/>
    <property type="project" value="TreeGrafter"/>
</dbReference>
<evidence type="ECO:0000256" key="1">
    <source>
        <dbReference type="ARBA" id="ARBA00022553"/>
    </source>
</evidence>
<sequence>AQGLGISILGLGVDNVGGEQKLGIFIKALTPGGAAEANGKIMVYDQIVEVDGISLVGVSQQFAAQTLRSTKDVVHFVLAREKDPANSRIAQLLAEQEQDEVERAPNPVERRSYTVKLDDKRIMIDIIYLPSSGELDIAYWLSRETANRDVRRSNRHLDCSCLGFGNLVEIGHHDVHSSGTLWNVLFLIIPGFPVSQSYVRMEPNLSSVLRLYSVLRYLNIVRQLGAPHSVEPLRFIVVLCVQPGKVYEDNYYECSFENAQRFDLIVDHRSQCCHSNQDSNDAEFFHHFPYSLVGFHVLRRFSPLYCRLSVFPLFVAPTKEKNQKFKRREVRISQRGETTARGVTWYTRVMRRNDMPRERQIEFFNPQISANRHQRNFFDSAYCQRFSSLRWYASRCYGLYHPCRPDRPIDSGIFTQLPTSPPQIIGERNCGSYNHCTTSTRFSQTLIQTIWIESGNKNFVRIDLQPYIAASPNTLRGDYAVPILEDKSHRQSSQNVSSSIDVKPDSLESMDEQVSASRLYEKRNTTSEIWFCERLIWNPAETLVCDVSRSTTNFVEGVKSRNSLPSSVGAIPVCTVFQGRSDPPILTIGRMPVIVLPFEGTVIPCVSVFTVASELAGRVFNLVFQCSSPKHISMVQGSSVASRFIVQKFGFLWFQRCEDDCSTPKSSLVPGDERSNCEHTPGTPQATDVATVDTLPTTIKEPLYDARYFPDLHSLHHHESQFHFTPTSSQIACPWCGRRLSCHSTADMRFTMHHLRSHMKKHLFAAWSLDRTRKWNRNAKALSHCICGAALLDSPLAVLSHASSHLLLSRPSKLSTASSRLVLTDAWTPHLRLQSTTDVIGLSPVNERPLPGCVSTSSSLRRLHRPSPGAHIPCMVDVYHHLRFAVAPELDHYLDHASLVRDPFVCPLCSLSMSTRWALSEHAFVEHWVSEQLFALPSHETADQTNTGSSPTDTMLVCPAPTASLRPPQSAISTVSEKSSSPGTVNIWEHIYRCMRERCESLQSRQSESTGHLCVICGEQQTLDTWEDHSLSHRNPQMPWNGIQLSDPRRLVLMHRQTKIYKCYICDRRFVTRFGCQRHMTGRHKMAKSRISWDLLTQSPSATHGSRSPDRQCNTVARKSNLTSTHRFNNQPLPAPPPYPRTSEYAPTLCMPPAVSVGQTVDKTSQSTDSQQPPRSSVAVGHCSAESAAPPPSSEPQQQQPQQQLHYCNVCRIPFMSQLSFSIHLAAAHNSSVS</sequence>
<keyword evidence="1" id="KW-0597">Phosphoprotein</keyword>
<dbReference type="PROSITE" id="PS50106">
    <property type="entry name" value="PDZ"/>
    <property type="match status" value="1"/>
</dbReference>
<dbReference type="AlphaFoldDB" id="G7YA54"/>
<dbReference type="PROSITE" id="PS50157">
    <property type="entry name" value="ZINC_FINGER_C2H2_2"/>
    <property type="match status" value="1"/>
</dbReference>
<accession>G7YA54</accession>
<feature type="compositionally biased region" description="Polar residues" evidence="4">
    <location>
        <begin position="1120"/>
        <end position="1131"/>
    </location>
</feature>
<feature type="region of interest" description="Disordered" evidence="4">
    <location>
        <begin position="668"/>
        <end position="687"/>
    </location>
</feature>
<dbReference type="GO" id="GO:0030425">
    <property type="term" value="C:dendrite"/>
    <property type="evidence" value="ECO:0007669"/>
    <property type="project" value="TreeGrafter"/>
</dbReference>
<reference evidence="7" key="1">
    <citation type="journal article" date="2011" name="Genome Biol.">
        <title>The draft genome of the carcinogenic human liver fluke Clonorchis sinensis.</title>
        <authorList>
            <person name="Wang X."/>
            <person name="Chen W."/>
            <person name="Huang Y."/>
            <person name="Sun J."/>
            <person name="Men J."/>
            <person name="Liu H."/>
            <person name="Luo F."/>
            <person name="Guo L."/>
            <person name="Lv X."/>
            <person name="Deng C."/>
            <person name="Zhou C."/>
            <person name="Fan Y."/>
            <person name="Li X."/>
            <person name="Huang L."/>
            <person name="Hu Y."/>
            <person name="Liang C."/>
            <person name="Hu X."/>
            <person name="Xu J."/>
            <person name="Yu X."/>
        </authorList>
    </citation>
    <scope>NUCLEOTIDE SEQUENCE [LARGE SCALE GENOMIC DNA]</scope>
    <source>
        <strain evidence="7">Henan</strain>
    </source>
</reference>
<feature type="non-terminal residue" evidence="7">
    <location>
        <position position="1"/>
    </location>
</feature>
<dbReference type="Gene3D" id="2.30.42.10">
    <property type="match status" value="1"/>
</dbReference>
<dbReference type="SMART" id="SM00355">
    <property type="entry name" value="ZnF_C2H2"/>
    <property type="match status" value="5"/>
</dbReference>
<dbReference type="GO" id="GO:0051015">
    <property type="term" value="F:actin filament binding"/>
    <property type="evidence" value="ECO:0007669"/>
    <property type="project" value="TreeGrafter"/>
</dbReference>
<evidence type="ECO:0000259" key="6">
    <source>
        <dbReference type="PROSITE" id="PS50157"/>
    </source>
</evidence>
<dbReference type="PANTHER" id="PTHR16154:SF6">
    <property type="entry name" value="SPINOPHILIN, ISOFORM J"/>
    <property type="match status" value="1"/>
</dbReference>
<dbReference type="PROSITE" id="PS00028">
    <property type="entry name" value="ZINC_FINGER_C2H2_1"/>
    <property type="match status" value="3"/>
</dbReference>